<dbReference type="OrthoDB" id="5365361at2"/>
<keyword evidence="1" id="KW-0732">Signal</keyword>
<evidence type="ECO:0000256" key="1">
    <source>
        <dbReference type="SAM" id="SignalP"/>
    </source>
</evidence>
<protein>
    <recommendedName>
        <fullName evidence="4">Lipoprotein</fullName>
    </recommendedName>
</protein>
<evidence type="ECO:0008006" key="4">
    <source>
        <dbReference type="Google" id="ProtNLM"/>
    </source>
</evidence>
<evidence type="ECO:0000313" key="3">
    <source>
        <dbReference type="Proteomes" id="UP000290191"/>
    </source>
</evidence>
<proteinExistence type="predicted"/>
<dbReference type="Proteomes" id="UP000290191">
    <property type="component" value="Unassembled WGS sequence"/>
</dbReference>
<dbReference type="AlphaFoldDB" id="A0A4Q0Y4Z0"/>
<dbReference type="EMBL" id="PDKO01000004">
    <property type="protein sequence ID" value="RXJ63391.1"/>
    <property type="molecule type" value="Genomic_DNA"/>
</dbReference>
<gene>
    <name evidence="2" type="ORF">CRV06_06870</name>
</gene>
<comment type="caution">
    <text evidence="2">The sequence shown here is derived from an EMBL/GenBank/DDBJ whole genome shotgun (WGS) entry which is preliminary data.</text>
</comment>
<name>A0A4Q0Y4Z0_9BACT</name>
<evidence type="ECO:0000313" key="2">
    <source>
        <dbReference type="EMBL" id="RXJ63391.1"/>
    </source>
</evidence>
<feature type="chain" id="PRO_5020436655" description="Lipoprotein" evidence="1">
    <location>
        <begin position="23"/>
        <end position="591"/>
    </location>
</feature>
<keyword evidence="3" id="KW-1185">Reference proteome</keyword>
<dbReference type="STRING" id="877500.GCA_000935065_00422"/>
<sequence length="591" mass="69214">MKIKQLLILIVALVFSACSVNHQPYLDKNVKGPISKVSVIAMKSGLKIEFRNNKNHTLEYMKEKCKTNSDELLSSILNKSGILGELTARNIEHINFGEKTDYIMTIEPIRYYSENTNLCEPTVVDYEITLIDSKELTKNWDTKRKVDKITSFTKKTDKKIVWRDIITWDYKKNPTTNDKNVNHYFNEKLSKSFEKTGLFPQKVMDINSAIIKNQEKYKKNREKKRKANNAKYQSDSMRFLSSINCNIKDRLAIGYSKKSNALCLGKLSFINAKKDFNSQRLSMLNATQKQTVFTLKNSTCPVISSSEAGGSKYDKNVAFKNTYKTQILEHFNNKCHIDVIDGINFMTCGEKNKSYFLELSYSNENRIYKKYMIQVGNLCFDKLKKYYNNDELDSKWRTMYGSNRFGFDAQGYNILTDSKYDTEGFDYENWDKNGINKLTKTKYDIEGFDINKISKDGTDKDGWNPHLKKFVKKKIEKKYHSMDIVKFDSQLKNNLYNRSYYNDLSYIKEKDGFKLVGKKVYGDIQKPNKIETYYFRSAREKLLDLDKPKKPIMKEALVLERVDVREFDKYGYDKDGYDKNGWNAKLKTFRK</sequence>
<dbReference type="RefSeq" id="WP_129081889.1">
    <property type="nucleotide sequence ID" value="NZ_CP041070.1"/>
</dbReference>
<accession>A0A4Q0Y4Z0</accession>
<reference evidence="2 3" key="1">
    <citation type="submission" date="2017-10" db="EMBL/GenBank/DDBJ databases">
        <title>Genomics of the genus Arcobacter.</title>
        <authorList>
            <person name="Perez-Cataluna A."/>
            <person name="Figueras M.J."/>
        </authorList>
    </citation>
    <scope>NUCLEOTIDE SEQUENCE [LARGE SCALE GENOMIC DNA]</scope>
    <source>
        <strain evidence="2 3">DSM 24636</strain>
    </source>
</reference>
<feature type="signal peptide" evidence="1">
    <location>
        <begin position="1"/>
        <end position="22"/>
    </location>
</feature>
<dbReference type="PROSITE" id="PS51257">
    <property type="entry name" value="PROKAR_LIPOPROTEIN"/>
    <property type="match status" value="1"/>
</dbReference>
<organism evidence="2 3">
    <name type="scientific">Halarcobacter anaerophilus</name>
    <dbReference type="NCBI Taxonomy" id="877500"/>
    <lineage>
        <taxon>Bacteria</taxon>
        <taxon>Pseudomonadati</taxon>
        <taxon>Campylobacterota</taxon>
        <taxon>Epsilonproteobacteria</taxon>
        <taxon>Campylobacterales</taxon>
        <taxon>Arcobacteraceae</taxon>
        <taxon>Halarcobacter</taxon>
    </lineage>
</organism>